<dbReference type="AlphaFoldDB" id="A0A4Y8AV50"/>
<dbReference type="EMBL" id="SNQI01000001">
    <property type="protein sequence ID" value="TEW76426.1"/>
    <property type="molecule type" value="Genomic_DNA"/>
</dbReference>
<dbReference type="Proteomes" id="UP000298517">
    <property type="component" value="Unassembled WGS sequence"/>
</dbReference>
<reference evidence="1 2" key="1">
    <citation type="journal article" date="2011" name="J. Microbiol.">
        <title>Gramella jeungdoensis sp. nov., isolated from a solar saltern in Korea.</title>
        <authorList>
            <person name="Joung Y."/>
            <person name="Kim H."/>
            <person name="Jang T."/>
            <person name="Ahn T.S."/>
            <person name="Joh K."/>
        </authorList>
    </citation>
    <scope>NUCLEOTIDE SEQUENCE [LARGE SCALE GENOMIC DNA]</scope>
    <source>
        <strain evidence="1 2">KCTC 23123</strain>
    </source>
</reference>
<evidence type="ECO:0000313" key="2">
    <source>
        <dbReference type="Proteomes" id="UP000298517"/>
    </source>
</evidence>
<name>A0A4Y8AV50_9FLAO</name>
<organism evidence="1 2">
    <name type="scientific">Gramella jeungdoensis</name>
    <dbReference type="NCBI Taxonomy" id="708091"/>
    <lineage>
        <taxon>Bacteria</taxon>
        <taxon>Pseudomonadati</taxon>
        <taxon>Bacteroidota</taxon>
        <taxon>Flavobacteriia</taxon>
        <taxon>Flavobacteriales</taxon>
        <taxon>Flavobacteriaceae</taxon>
        <taxon>Christiangramia</taxon>
    </lineage>
</organism>
<gene>
    <name evidence="1" type="ORF">E2488_00825</name>
</gene>
<comment type="caution">
    <text evidence="1">The sequence shown here is derived from an EMBL/GenBank/DDBJ whole genome shotgun (WGS) entry which is preliminary data.</text>
</comment>
<sequence>MLFFTSSIFSQSYYPQPYWGTDNAELYSASNLYPFTDNYSINSNIMYSGPNVSIYEYVYQDGMPPPSTTYTYTEKYKRLSINDSSYVIYYCLVRTYPNYYNSCDNPAHVKTPDWASRVTYSAMYWLEIQRKLVIMGVPQYSYHFADGVGIGSATRYYYKGSELN</sequence>
<protein>
    <submittedName>
        <fullName evidence="1">Uncharacterized protein</fullName>
    </submittedName>
</protein>
<proteinExistence type="predicted"/>
<dbReference type="RefSeq" id="WP_134246440.1">
    <property type="nucleotide sequence ID" value="NZ_SNQI01000001.1"/>
</dbReference>
<keyword evidence="2" id="KW-1185">Reference proteome</keyword>
<accession>A0A4Y8AV50</accession>
<evidence type="ECO:0000313" key="1">
    <source>
        <dbReference type="EMBL" id="TEW76426.1"/>
    </source>
</evidence>